<reference evidence="6 7" key="1">
    <citation type="submission" date="2020-03" db="EMBL/GenBank/DDBJ databases">
        <title>Soil Listeria distribution.</title>
        <authorList>
            <person name="Liao J."/>
            <person name="Wiedmann M."/>
        </authorList>
    </citation>
    <scope>NUCLEOTIDE SEQUENCE [LARGE SCALE GENOMIC DNA]</scope>
    <source>
        <strain evidence="6 7">FSL L7-0741</strain>
    </source>
</reference>
<keyword evidence="3" id="KW-0408">Iron</keyword>
<dbReference type="InterPro" id="IPR011257">
    <property type="entry name" value="DNA_glycosylase"/>
</dbReference>
<dbReference type="GO" id="GO:0051539">
    <property type="term" value="F:4 iron, 4 sulfur cluster binding"/>
    <property type="evidence" value="ECO:0007669"/>
    <property type="project" value="UniProtKB-KW"/>
</dbReference>
<organism evidence="6 7">
    <name type="scientific">Listeria grandensis</name>
    <dbReference type="NCBI Taxonomy" id="1494963"/>
    <lineage>
        <taxon>Bacteria</taxon>
        <taxon>Bacillati</taxon>
        <taxon>Bacillota</taxon>
        <taxon>Bacilli</taxon>
        <taxon>Bacillales</taxon>
        <taxon>Listeriaceae</taxon>
        <taxon>Listeria</taxon>
    </lineage>
</organism>
<dbReference type="Gene3D" id="1.10.340.30">
    <property type="entry name" value="Hypothetical protein, domain 2"/>
    <property type="match status" value="1"/>
</dbReference>
<gene>
    <name evidence="6" type="ORF">HCA69_10920</name>
</gene>
<evidence type="ECO:0000259" key="5">
    <source>
        <dbReference type="SMART" id="SM00478"/>
    </source>
</evidence>
<comment type="caution">
    <text evidence="6">The sequence shown here is derived from an EMBL/GenBank/DDBJ whole genome shotgun (WGS) entry which is preliminary data.</text>
</comment>
<keyword evidence="4" id="KW-0411">Iron-sulfur</keyword>
<evidence type="ECO:0000256" key="2">
    <source>
        <dbReference type="ARBA" id="ARBA00022723"/>
    </source>
</evidence>
<evidence type="ECO:0000256" key="4">
    <source>
        <dbReference type="ARBA" id="ARBA00023014"/>
    </source>
</evidence>
<dbReference type="Pfam" id="PF00730">
    <property type="entry name" value="HhH-GPD"/>
    <property type="match status" value="1"/>
</dbReference>
<dbReference type="SMART" id="SM00478">
    <property type="entry name" value="ENDO3c"/>
    <property type="match status" value="1"/>
</dbReference>
<dbReference type="PANTHER" id="PTHR10359:SF19">
    <property type="entry name" value="DNA REPAIR GLYCOSYLASE MJ1434-RELATED"/>
    <property type="match status" value="1"/>
</dbReference>
<keyword evidence="1" id="KW-0004">4Fe-4S</keyword>
<evidence type="ECO:0000256" key="3">
    <source>
        <dbReference type="ARBA" id="ARBA00023004"/>
    </source>
</evidence>
<keyword evidence="6" id="KW-0540">Nuclease</keyword>
<dbReference type="PANTHER" id="PTHR10359">
    <property type="entry name" value="A/G-SPECIFIC ADENINE GLYCOSYLASE/ENDONUCLEASE III"/>
    <property type="match status" value="1"/>
</dbReference>
<dbReference type="InterPro" id="IPR003265">
    <property type="entry name" value="HhH-GPD_domain"/>
</dbReference>
<dbReference type="CDD" id="cd00056">
    <property type="entry name" value="ENDO3c"/>
    <property type="match status" value="1"/>
</dbReference>
<sequence>MIAVETVFQKLLAAHGEQFWWPAESDFEMLIGAILVQNTNWSNVEKALAGLEAELNPEAIREMPTEELALKIRPSGYYNQKALKIKAFVAWQGEWEDDIHAIRQQPLAKLRAELLNIKGIGPETADCMLAYAFGKPVMVIDAYARRLFARIGYEVPKKYEAFQQMLETGLPDDLLILQEFHALIVEHCKQYCQKTPKCLACPLKRECKQYI</sequence>
<evidence type="ECO:0000313" key="6">
    <source>
        <dbReference type="EMBL" id="MBC1936882.1"/>
    </source>
</evidence>
<dbReference type="Proteomes" id="UP000535908">
    <property type="component" value="Unassembled WGS sequence"/>
</dbReference>
<keyword evidence="6" id="KW-0255">Endonuclease</keyword>
<accession>A0A7X0Y4J4</accession>
<dbReference type="SUPFAM" id="SSF48150">
    <property type="entry name" value="DNA-glycosylase"/>
    <property type="match status" value="1"/>
</dbReference>
<keyword evidence="2" id="KW-0479">Metal-binding</keyword>
<keyword evidence="6" id="KW-0378">Hydrolase</keyword>
<dbReference type="RefSeq" id="WP_185526359.1">
    <property type="nucleotide sequence ID" value="NZ_JAARWN010000011.1"/>
</dbReference>
<dbReference type="GO" id="GO:0006284">
    <property type="term" value="P:base-excision repair"/>
    <property type="evidence" value="ECO:0007669"/>
    <property type="project" value="InterPro"/>
</dbReference>
<evidence type="ECO:0000256" key="1">
    <source>
        <dbReference type="ARBA" id="ARBA00022485"/>
    </source>
</evidence>
<dbReference type="PIRSF" id="PIRSF001435">
    <property type="entry name" value="Nth"/>
    <property type="match status" value="1"/>
</dbReference>
<feature type="domain" description="HhH-GPD" evidence="5">
    <location>
        <begin position="35"/>
        <end position="190"/>
    </location>
</feature>
<protein>
    <submittedName>
        <fullName evidence="6">Endonuclease III domain-containing protein</fullName>
    </submittedName>
</protein>
<dbReference type="AlphaFoldDB" id="A0A7X0Y4J4"/>
<dbReference type="EMBL" id="JAARWN010000011">
    <property type="protein sequence ID" value="MBC1936882.1"/>
    <property type="molecule type" value="Genomic_DNA"/>
</dbReference>
<evidence type="ECO:0000313" key="7">
    <source>
        <dbReference type="Proteomes" id="UP000535908"/>
    </source>
</evidence>
<dbReference type="Gene3D" id="1.10.1670.10">
    <property type="entry name" value="Helix-hairpin-Helix base-excision DNA repair enzymes (C-terminal)"/>
    <property type="match status" value="1"/>
</dbReference>
<proteinExistence type="predicted"/>
<dbReference type="GO" id="GO:0046872">
    <property type="term" value="F:metal ion binding"/>
    <property type="evidence" value="ECO:0007669"/>
    <property type="project" value="UniProtKB-KW"/>
</dbReference>
<dbReference type="InterPro" id="IPR023170">
    <property type="entry name" value="HhH_base_excis_C"/>
</dbReference>
<dbReference type="GO" id="GO:0004519">
    <property type="term" value="F:endonuclease activity"/>
    <property type="evidence" value="ECO:0007669"/>
    <property type="project" value="UniProtKB-KW"/>
</dbReference>
<name>A0A7X0Y4J4_9LIST</name>